<gene>
    <name evidence="3" type="ORF">CGSHi3655_01527</name>
    <name evidence="2" type="ORF">KRLU3655_LOCUS1008</name>
</gene>
<reference evidence="3 4" key="1">
    <citation type="journal article" date="2007" name="Genome Biol.">
        <title>Characterization and modeling of the Haemophilus influenzae core and supragenomes based on the complete genomic sequences of Rd and 12 clinical nontypeable strains.</title>
        <authorList>
            <person name="Hogg J.S."/>
            <person name="Hu F.Z."/>
            <person name="Janto B."/>
            <person name="Boissy R."/>
            <person name="Hayes J."/>
            <person name="Keefe R."/>
            <person name="Post J.C."/>
            <person name="Ehrlich G.D."/>
        </authorList>
    </citation>
    <scope>NUCLEOTIDE SEQUENCE [LARGE SCALE GENOMIC DNA]</scope>
    <source>
        <strain evidence="3">3655</strain>
        <strain evidence="4">NTHi 3655</strain>
    </source>
</reference>
<dbReference type="PANTHER" id="PTHR30547:SF5">
    <property type="entry name" value="NUCLEASE YHCG-RELATED"/>
    <property type="match status" value="1"/>
</dbReference>
<dbReference type="InterPro" id="IPR009362">
    <property type="entry name" value="YhcG_C"/>
</dbReference>
<dbReference type="AlphaFoldDB" id="A0A0H3PCY3"/>
<dbReference type="Proteomes" id="UP000003185">
    <property type="component" value="Unassembled WGS sequence"/>
</dbReference>
<evidence type="ECO:0000313" key="5">
    <source>
        <dbReference type="Proteomes" id="UP000837958"/>
    </source>
</evidence>
<dbReference type="EMBL" id="OV040719">
    <property type="protein sequence ID" value="CAH0450932.1"/>
    <property type="molecule type" value="Genomic_DNA"/>
</dbReference>
<dbReference type="GO" id="GO:0003676">
    <property type="term" value="F:nucleic acid binding"/>
    <property type="evidence" value="ECO:0007669"/>
    <property type="project" value="InterPro"/>
</dbReference>
<reference evidence="5" key="2">
    <citation type="submission" date="2021-11" db="EMBL/GenBank/DDBJ databases">
        <authorList>
            <person name="Riesbeck K."/>
        </authorList>
    </citation>
    <scope>NUCLEOTIDE SEQUENCE [LARGE SCALE GENOMIC DNA]</scope>
</reference>
<evidence type="ECO:0000259" key="1">
    <source>
        <dbReference type="Pfam" id="PF06250"/>
    </source>
</evidence>
<organism evidence="3 4">
    <name type="scientific">Haemophilus influenzae (strain NTHi 3655)</name>
    <dbReference type="NCBI Taxonomy" id="375177"/>
    <lineage>
        <taxon>Bacteria</taxon>
        <taxon>Pseudomonadati</taxon>
        <taxon>Pseudomonadota</taxon>
        <taxon>Gammaproteobacteria</taxon>
        <taxon>Pasteurellales</taxon>
        <taxon>Pasteurellaceae</taxon>
        <taxon>Haemophilus</taxon>
    </lineage>
</organism>
<dbReference type="InterPro" id="IPR011856">
    <property type="entry name" value="tRNA_endonuc-like_dom_sf"/>
</dbReference>
<dbReference type="InterPro" id="IPR053148">
    <property type="entry name" value="PD-DEXK-like_domain"/>
</dbReference>
<feature type="domain" description="YhcG PDDEXK nuclease" evidence="1">
    <location>
        <begin position="1"/>
        <end position="109"/>
    </location>
</feature>
<dbReference type="EMBL" id="AAZF01000010">
    <property type="protein sequence ID" value="EDJ92298.1"/>
    <property type="molecule type" value="Genomic_DNA"/>
</dbReference>
<reference evidence="2" key="3">
    <citation type="submission" date="2024-01" db="EMBL/GenBank/DDBJ databases">
        <authorList>
            <person name="Riesbeck K."/>
        </authorList>
    </citation>
    <scope>NUCLEOTIDE SEQUENCE</scope>
    <source>
        <strain evidence="2">3655</strain>
    </source>
</reference>
<evidence type="ECO:0000313" key="4">
    <source>
        <dbReference type="Proteomes" id="UP000003185"/>
    </source>
</evidence>
<sequence length="114" mass="13146">MFELGKGFALVSRQGHILTETCDFFIDLVFYNYILKCFVTVELKTEKLTNQDIGQLDMYVRLYDALKKLPNDNQTISLLLCAETDAVVAKYSVPHDNPQLSVSKYVHYFQLKKS</sequence>
<evidence type="ECO:0000313" key="2">
    <source>
        <dbReference type="EMBL" id="CAH0450932.1"/>
    </source>
</evidence>
<dbReference type="PANTHER" id="PTHR30547">
    <property type="entry name" value="UNCHARACTERIZED PROTEIN YHCG-RELATED"/>
    <property type="match status" value="1"/>
</dbReference>
<proteinExistence type="predicted"/>
<dbReference type="Gene3D" id="3.40.1350.10">
    <property type="match status" value="1"/>
</dbReference>
<evidence type="ECO:0000313" key="3">
    <source>
        <dbReference type="EMBL" id="EDJ92298.1"/>
    </source>
</evidence>
<name>A0A0H3PCY3_HAEI3</name>
<accession>A0A0H3PCY3</accession>
<protein>
    <submittedName>
        <fullName evidence="2">DUF1016 family protein</fullName>
    </submittedName>
</protein>
<dbReference type="Proteomes" id="UP000837958">
    <property type="component" value="Chromosome"/>
</dbReference>
<dbReference type="Pfam" id="PF06250">
    <property type="entry name" value="YhcG_C"/>
    <property type="match status" value="1"/>
</dbReference>
<dbReference type="RefSeq" id="WP_005658394.1">
    <property type="nucleotide sequence ID" value="NZ_AAZF01000010.1"/>
</dbReference>